<accession>A0A699ZW00</accession>
<dbReference type="Pfam" id="PF00759">
    <property type="entry name" value="Glyco_hydro_9"/>
    <property type="match status" value="1"/>
</dbReference>
<dbReference type="InterPro" id="IPR008928">
    <property type="entry name" value="6-hairpin_glycosidase_sf"/>
</dbReference>
<keyword evidence="5" id="KW-0119">Carbohydrate metabolism</keyword>
<evidence type="ECO:0000256" key="6">
    <source>
        <dbReference type="ARBA" id="ARBA00023326"/>
    </source>
</evidence>
<protein>
    <recommendedName>
        <fullName evidence="3">cellulase</fullName>
        <ecNumber evidence="3">3.2.1.4</ecNumber>
    </recommendedName>
</protein>
<evidence type="ECO:0000313" key="8">
    <source>
        <dbReference type="EMBL" id="GFH26853.1"/>
    </source>
</evidence>
<evidence type="ECO:0000259" key="7">
    <source>
        <dbReference type="Pfam" id="PF00759"/>
    </source>
</evidence>
<dbReference type="EMBL" id="BLLF01003262">
    <property type="protein sequence ID" value="GFH26853.1"/>
    <property type="molecule type" value="Genomic_DNA"/>
</dbReference>
<dbReference type="AlphaFoldDB" id="A0A699ZW00"/>
<evidence type="ECO:0000256" key="1">
    <source>
        <dbReference type="ARBA" id="ARBA00000966"/>
    </source>
</evidence>
<evidence type="ECO:0000256" key="2">
    <source>
        <dbReference type="ARBA" id="ARBA00007072"/>
    </source>
</evidence>
<sequence length="121" mass="13581">MAFTLAHMAWTLLEFPDGLGSGQKQSMQDIIRATATYLMRCLLRLKNGNFVYIAQVGDGKDYAVLTDPTADTASRVWTSPAQDPYLNGNLPRKVRLCWCQPPCAYLVNLAMRWLIDHVMTG</sequence>
<dbReference type="GO" id="GO:0030245">
    <property type="term" value="P:cellulose catabolic process"/>
    <property type="evidence" value="ECO:0007669"/>
    <property type="project" value="UniProtKB-KW"/>
</dbReference>
<keyword evidence="4" id="KW-0136">Cellulose degradation</keyword>
<feature type="domain" description="Glycoside hydrolase family 9" evidence="7">
    <location>
        <begin position="1"/>
        <end position="82"/>
    </location>
</feature>
<keyword evidence="6" id="KW-0624">Polysaccharide degradation</keyword>
<organism evidence="8 9">
    <name type="scientific">Haematococcus lacustris</name>
    <name type="common">Green alga</name>
    <name type="synonym">Haematococcus pluvialis</name>
    <dbReference type="NCBI Taxonomy" id="44745"/>
    <lineage>
        <taxon>Eukaryota</taxon>
        <taxon>Viridiplantae</taxon>
        <taxon>Chlorophyta</taxon>
        <taxon>core chlorophytes</taxon>
        <taxon>Chlorophyceae</taxon>
        <taxon>CS clade</taxon>
        <taxon>Chlamydomonadales</taxon>
        <taxon>Haematococcaceae</taxon>
        <taxon>Haematococcus</taxon>
    </lineage>
</organism>
<dbReference type="Proteomes" id="UP000485058">
    <property type="component" value="Unassembled WGS sequence"/>
</dbReference>
<proteinExistence type="inferred from homology"/>
<evidence type="ECO:0000256" key="3">
    <source>
        <dbReference type="ARBA" id="ARBA00012601"/>
    </source>
</evidence>
<dbReference type="InterPro" id="IPR012341">
    <property type="entry name" value="6hp_glycosidase-like_sf"/>
</dbReference>
<evidence type="ECO:0000256" key="5">
    <source>
        <dbReference type="ARBA" id="ARBA00023277"/>
    </source>
</evidence>
<evidence type="ECO:0000256" key="4">
    <source>
        <dbReference type="ARBA" id="ARBA00023001"/>
    </source>
</evidence>
<reference evidence="8 9" key="1">
    <citation type="submission" date="2020-02" db="EMBL/GenBank/DDBJ databases">
        <title>Draft genome sequence of Haematococcus lacustris strain NIES-144.</title>
        <authorList>
            <person name="Morimoto D."/>
            <person name="Nakagawa S."/>
            <person name="Yoshida T."/>
            <person name="Sawayama S."/>
        </authorList>
    </citation>
    <scope>NUCLEOTIDE SEQUENCE [LARGE SCALE GENOMIC DNA]</scope>
    <source>
        <strain evidence="8 9">NIES-144</strain>
    </source>
</reference>
<dbReference type="SUPFAM" id="SSF48208">
    <property type="entry name" value="Six-hairpin glycosidases"/>
    <property type="match status" value="1"/>
</dbReference>
<comment type="catalytic activity">
    <reaction evidence="1">
        <text>Endohydrolysis of (1-&gt;4)-beta-D-glucosidic linkages in cellulose, lichenin and cereal beta-D-glucans.</text>
        <dbReference type="EC" id="3.2.1.4"/>
    </reaction>
</comment>
<gene>
    <name evidence="8" type="ORF">HaLaN_25072</name>
</gene>
<comment type="caution">
    <text evidence="8">The sequence shown here is derived from an EMBL/GenBank/DDBJ whole genome shotgun (WGS) entry which is preliminary data.</text>
</comment>
<dbReference type="GO" id="GO:0008810">
    <property type="term" value="F:cellulase activity"/>
    <property type="evidence" value="ECO:0007669"/>
    <property type="project" value="UniProtKB-EC"/>
</dbReference>
<name>A0A699ZW00_HAELA</name>
<dbReference type="EC" id="3.2.1.4" evidence="3"/>
<evidence type="ECO:0000313" key="9">
    <source>
        <dbReference type="Proteomes" id="UP000485058"/>
    </source>
</evidence>
<comment type="similarity">
    <text evidence="2">Belongs to the glycosyl hydrolase 9 (cellulase E) family.</text>
</comment>
<keyword evidence="9" id="KW-1185">Reference proteome</keyword>
<dbReference type="InterPro" id="IPR001701">
    <property type="entry name" value="Glyco_hydro_9"/>
</dbReference>
<dbReference type="Gene3D" id="1.50.10.10">
    <property type="match status" value="1"/>
</dbReference>